<organism evidence="1 2">
    <name type="scientific">Aspergillus wentii DTO 134E9</name>
    <dbReference type="NCBI Taxonomy" id="1073089"/>
    <lineage>
        <taxon>Eukaryota</taxon>
        <taxon>Fungi</taxon>
        <taxon>Dikarya</taxon>
        <taxon>Ascomycota</taxon>
        <taxon>Pezizomycotina</taxon>
        <taxon>Eurotiomycetes</taxon>
        <taxon>Eurotiomycetidae</taxon>
        <taxon>Eurotiales</taxon>
        <taxon>Aspergillaceae</taxon>
        <taxon>Aspergillus</taxon>
        <taxon>Aspergillus subgen. Cremei</taxon>
    </lineage>
</organism>
<sequence>MFWTDEKRLDSHLGVIADVRIIIPSVPSAMKGTTEQKNKEMKGSFTGNTMNGRSQMRYLCTFDNGLCNHPSCFPCTSILPHGSLPRLFWDEHEVTQRFQLLRLNFEKEPGDLLSLLLRAHWLSMSWLLPVVGLKSSFPGDTAINSKIRDTSNPLIVRLISCSISFYICHGGSRVNGVRRRIYSLRVPRDDQSEAIQAFPAVGGS</sequence>
<evidence type="ECO:0000313" key="2">
    <source>
        <dbReference type="Proteomes" id="UP000184383"/>
    </source>
</evidence>
<keyword evidence="2" id="KW-1185">Reference proteome</keyword>
<gene>
    <name evidence="1" type="ORF">ASPWEDRAFT_480025</name>
</gene>
<reference evidence="2" key="1">
    <citation type="journal article" date="2017" name="Genome Biol.">
        <title>Comparative genomics reveals high biological diversity and specific adaptations in the industrially and medically important fungal genus Aspergillus.</title>
        <authorList>
            <person name="de Vries R.P."/>
            <person name="Riley R."/>
            <person name="Wiebenga A."/>
            <person name="Aguilar-Osorio G."/>
            <person name="Amillis S."/>
            <person name="Uchima C.A."/>
            <person name="Anderluh G."/>
            <person name="Asadollahi M."/>
            <person name="Askin M."/>
            <person name="Barry K."/>
            <person name="Battaglia E."/>
            <person name="Bayram O."/>
            <person name="Benocci T."/>
            <person name="Braus-Stromeyer S.A."/>
            <person name="Caldana C."/>
            <person name="Canovas D."/>
            <person name="Cerqueira G.C."/>
            <person name="Chen F."/>
            <person name="Chen W."/>
            <person name="Choi C."/>
            <person name="Clum A."/>
            <person name="Dos Santos R.A."/>
            <person name="Damasio A.R."/>
            <person name="Diallinas G."/>
            <person name="Emri T."/>
            <person name="Fekete E."/>
            <person name="Flipphi M."/>
            <person name="Freyberg S."/>
            <person name="Gallo A."/>
            <person name="Gournas C."/>
            <person name="Habgood R."/>
            <person name="Hainaut M."/>
            <person name="Harispe M.L."/>
            <person name="Henrissat B."/>
            <person name="Hilden K.S."/>
            <person name="Hope R."/>
            <person name="Hossain A."/>
            <person name="Karabika E."/>
            <person name="Karaffa L."/>
            <person name="Karanyi Z."/>
            <person name="Krasevec N."/>
            <person name="Kuo A."/>
            <person name="Kusch H."/>
            <person name="LaButti K."/>
            <person name="Lagendijk E.L."/>
            <person name="Lapidus A."/>
            <person name="Levasseur A."/>
            <person name="Lindquist E."/>
            <person name="Lipzen A."/>
            <person name="Logrieco A.F."/>
            <person name="MacCabe A."/>
            <person name="Maekelae M.R."/>
            <person name="Malavazi I."/>
            <person name="Melin P."/>
            <person name="Meyer V."/>
            <person name="Mielnichuk N."/>
            <person name="Miskei M."/>
            <person name="Molnar A.P."/>
            <person name="Mule G."/>
            <person name="Ngan C.Y."/>
            <person name="Orejas M."/>
            <person name="Orosz E."/>
            <person name="Ouedraogo J.P."/>
            <person name="Overkamp K.M."/>
            <person name="Park H.-S."/>
            <person name="Perrone G."/>
            <person name="Piumi F."/>
            <person name="Punt P.J."/>
            <person name="Ram A.F."/>
            <person name="Ramon A."/>
            <person name="Rauscher S."/>
            <person name="Record E."/>
            <person name="Riano-Pachon D.M."/>
            <person name="Robert V."/>
            <person name="Roehrig J."/>
            <person name="Ruller R."/>
            <person name="Salamov A."/>
            <person name="Salih N.S."/>
            <person name="Samson R.A."/>
            <person name="Sandor E."/>
            <person name="Sanguinetti M."/>
            <person name="Schuetze T."/>
            <person name="Sepcic K."/>
            <person name="Shelest E."/>
            <person name="Sherlock G."/>
            <person name="Sophianopoulou V."/>
            <person name="Squina F.M."/>
            <person name="Sun H."/>
            <person name="Susca A."/>
            <person name="Todd R.B."/>
            <person name="Tsang A."/>
            <person name="Unkles S.E."/>
            <person name="van de Wiele N."/>
            <person name="van Rossen-Uffink D."/>
            <person name="Oliveira J.V."/>
            <person name="Vesth T.C."/>
            <person name="Visser J."/>
            <person name="Yu J.-H."/>
            <person name="Zhou M."/>
            <person name="Andersen M.R."/>
            <person name="Archer D.B."/>
            <person name="Baker S.E."/>
            <person name="Benoit I."/>
            <person name="Brakhage A.A."/>
            <person name="Braus G.H."/>
            <person name="Fischer R."/>
            <person name="Frisvad J.C."/>
            <person name="Goldman G.H."/>
            <person name="Houbraken J."/>
            <person name="Oakley B."/>
            <person name="Pocsi I."/>
            <person name="Scazzocchio C."/>
            <person name="Seiboth B."/>
            <person name="vanKuyk P.A."/>
            <person name="Wortman J."/>
            <person name="Dyer P.S."/>
            <person name="Grigoriev I.V."/>
        </authorList>
    </citation>
    <scope>NUCLEOTIDE SEQUENCE [LARGE SCALE GENOMIC DNA]</scope>
    <source>
        <strain evidence="2">DTO 134E9</strain>
    </source>
</reference>
<evidence type="ECO:0000313" key="1">
    <source>
        <dbReference type="EMBL" id="OJJ34839.1"/>
    </source>
</evidence>
<dbReference type="GeneID" id="63752892"/>
<dbReference type="VEuPathDB" id="FungiDB:ASPWEDRAFT_480025"/>
<dbReference type="RefSeq" id="XP_040688515.1">
    <property type="nucleotide sequence ID" value="XM_040837044.1"/>
</dbReference>
<proteinExistence type="predicted"/>
<dbReference type="Proteomes" id="UP000184383">
    <property type="component" value="Unassembled WGS sequence"/>
</dbReference>
<accession>A0A1L9RIT4</accession>
<name>A0A1L9RIT4_ASPWE</name>
<dbReference type="AlphaFoldDB" id="A0A1L9RIT4"/>
<protein>
    <submittedName>
        <fullName evidence="1">Uncharacterized protein</fullName>
    </submittedName>
</protein>
<dbReference type="EMBL" id="KV878212">
    <property type="protein sequence ID" value="OJJ34839.1"/>
    <property type="molecule type" value="Genomic_DNA"/>
</dbReference>